<gene>
    <name evidence="4" type="ORF">TWF694_006949</name>
</gene>
<feature type="compositionally biased region" description="Acidic residues" evidence="1">
    <location>
        <begin position="81"/>
        <end position="94"/>
    </location>
</feature>
<feature type="transmembrane region" description="Helical" evidence="2">
    <location>
        <begin position="285"/>
        <end position="307"/>
    </location>
</feature>
<keyword evidence="2" id="KW-1133">Transmembrane helix</keyword>
<sequence length="311" mass="33821">MKPVLSFSVLVLYSLFAVSFARESRHKLKKRVGDSNLSFVEADSIPITIVEEDNTISRTSWILPNANTDDGGEPQTIVTEAGEEEANESEEDAEPNITTGEPESDSTDAPIPLASNQDPEKSPFPSKSDSKSPAATSKKQKSKSISTSTRNPHAPSTLTTQIFYKKLVKLHIHTLPATNYPTKPTSQPTFALYEEGIIYIKGIPYAILGADSEYNKVKLSDDGNNWDMVDGDKSKDNNDGKNKEKSEAVNKAEEEHTQQLLKIASGKAVYSADMVSAAENAVRKLVFFTVIGAGMIAIGLLVFFQVIGPHG</sequence>
<keyword evidence="3" id="KW-0732">Signal</keyword>
<feature type="region of interest" description="Disordered" evidence="1">
    <location>
        <begin position="81"/>
        <end position="157"/>
    </location>
</feature>
<dbReference type="EMBL" id="JAVHJO010000002">
    <property type="protein sequence ID" value="KAK6543019.1"/>
    <property type="molecule type" value="Genomic_DNA"/>
</dbReference>
<feature type="chain" id="PRO_5043474520" evidence="3">
    <location>
        <begin position="22"/>
        <end position="311"/>
    </location>
</feature>
<evidence type="ECO:0000256" key="1">
    <source>
        <dbReference type="SAM" id="MobiDB-lite"/>
    </source>
</evidence>
<feature type="region of interest" description="Disordered" evidence="1">
    <location>
        <begin position="228"/>
        <end position="253"/>
    </location>
</feature>
<evidence type="ECO:0000256" key="2">
    <source>
        <dbReference type="SAM" id="Phobius"/>
    </source>
</evidence>
<protein>
    <submittedName>
        <fullName evidence="4">Uncharacterized protein</fullName>
    </submittedName>
</protein>
<keyword evidence="2" id="KW-0812">Transmembrane</keyword>
<evidence type="ECO:0000313" key="5">
    <source>
        <dbReference type="Proteomes" id="UP001365542"/>
    </source>
</evidence>
<feature type="signal peptide" evidence="3">
    <location>
        <begin position="1"/>
        <end position="21"/>
    </location>
</feature>
<reference evidence="4 5" key="1">
    <citation type="submission" date="2019-10" db="EMBL/GenBank/DDBJ databases">
        <authorList>
            <person name="Palmer J.M."/>
        </authorList>
    </citation>
    <scope>NUCLEOTIDE SEQUENCE [LARGE SCALE GENOMIC DNA]</scope>
    <source>
        <strain evidence="4 5">TWF694</strain>
    </source>
</reference>
<keyword evidence="2" id="KW-0472">Membrane</keyword>
<dbReference type="AlphaFoldDB" id="A0AAV9XM49"/>
<evidence type="ECO:0000313" key="4">
    <source>
        <dbReference type="EMBL" id="KAK6543019.1"/>
    </source>
</evidence>
<accession>A0AAV9XM49</accession>
<feature type="compositionally biased region" description="Low complexity" evidence="1">
    <location>
        <begin position="123"/>
        <end position="149"/>
    </location>
</feature>
<name>A0AAV9XM49_9PEZI</name>
<dbReference type="Proteomes" id="UP001365542">
    <property type="component" value="Unassembled WGS sequence"/>
</dbReference>
<evidence type="ECO:0000256" key="3">
    <source>
        <dbReference type="SAM" id="SignalP"/>
    </source>
</evidence>
<proteinExistence type="predicted"/>
<organism evidence="4 5">
    <name type="scientific">Orbilia ellipsospora</name>
    <dbReference type="NCBI Taxonomy" id="2528407"/>
    <lineage>
        <taxon>Eukaryota</taxon>
        <taxon>Fungi</taxon>
        <taxon>Dikarya</taxon>
        <taxon>Ascomycota</taxon>
        <taxon>Pezizomycotina</taxon>
        <taxon>Orbiliomycetes</taxon>
        <taxon>Orbiliales</taxon>
        <taxon>Orbiliaceae</taxon>
        <taxon>Orbilia</taxon>
    </lineage>
</organism>
<comment type="caution">
    <text evidence="4">The sequence shown here is derived from an EMBL/GenBank/DDBJ whole genome shotgun (WGS) entry which is preliminary data.</text>
</comment>
<feature type="compositionally biased region" description="Basic and acidic residues" evidence="1">
    <location>
        <begin position="230"/>
        <end position="253"/>
    </location>
</feature>
<keyword evidence="5" id="KW-1185">Reference proteome</keyword>